<name>A0ACB9EHY3_ARCLA</name>
<gene>
    <name evidence="1" type="ORF">L6452_05827</name>
</gene>
<sequence length="181" mass="17844">MTIYGGTVVLLMVLLSCGVPCLAKVYTVGDSAGWSLGVDYTTWTSGKTFKVGDTLSFNYGSSHSVDEVSSGDYGSCTAGNAIASYTSGPTTIALNTTGTHYFICGVAGHCSGGMKLSVSVTTGGGGGGGGGGASSAPSGTAKPTPTPPTSTSTPAASSAAFSPPVPLVYSLVLFIFKLVVS</sequence>
<keyword evidence="2" id="KW-1185">Reference proteome</keyword>
<dbReference type="Proteomes" id="UP001055879">
    <property type="component" value="Linkage Group LG02"/>
</dbReference>
<reference evidence="2" key="1">
    <citation type="journal article" date="2022" name="Mol. Ecol. Resour.">
        <title>The genomes of chicory, endive, great burdock and yacon provide insights into Asteraceae palaeo-polyploidization history and plant inulin production.</title>
        <authorList>
            <person name="Fan W."/>
            <person name="Wang S."/>
            <person name="Wang H."/>
            <person name="Wang A."/>
            <person name="Jiang F."/>
            <person name="Liu H."/>
            <person name="Zhao H."/>
            <person name="Xu D."/>
            <person name="Zhang Y."/>
        </authorList>
    </citation>
    <scope>NUCLEOTIDE SEQUENCE [LARGE SCALE GENOMIC DNA]</scope>
    <source>
        <strain evidence="2">cv. Niubang</strain>
    </source>
</reference>
<evidence type="ECO:0000313" key="1">
    <source>
        <dbReference type="EMBL" id="KAI3758270.1"/>
    </source>
</evidence>
<accession>A0ACB9EHY3</accession>
<protein>
    <submittedName>
        <fullName evidence="1">Uncharacterized protein</fullName>
    </submittedName>
</protein>
<evidence type="ECO:0000313" key="2">
    <source>
        <dbReference type="Proteomes" id="UP001055879"/>
    </source>
</evidence>
<proteinExistence type="predicted"/>
<reference evidence="1 2" key="2">
    <citation type="journal article" date="2022" name="Mol. Ecol. Resour.">
        <title>The genomes of chicory, endive, great burdock and yacon provide insights into Asteraceae paleo-polyploidization history and plant inulin production.</title>
        <authorList>
            <person name="Fan W."/>
            <person name="Wang S."/>
            <person name="Wang H."/>
            <person name="Wang A."/>
            <person name="Jiang F."/>
            <person name="Liu H."/>
            <person name="Zhao H."/>
            <person name="Xu D."/>
            <person name="Zhang Y."/>
        </authorList>
    </citation>
    <scope>NUCLEOTIDE SEQUENCE [LARGE SCALE GENOMIC DNA]</scope>
    <source>
        <strain evidence="2">cv. Niubang</strain>
    </source>
</reference>
<dbReference type="EMBL" id="CM042048">
    <property type="protein sequence ID" value="KAI3758270.1"/>
    <property type="molecule type" value="Genomic_DNA"/>
</dbReference>
<organism evidence="1 2">
    <name type="scientific">Arctium lappa</name>
    <name type="common">Greater burdock</name>
    <name type="synonym">Lappa major</name>
    <dbReference type="NCBI Taxonomy" id="4217"/>
    <lineage>
        <taxon>Eukaryota</taxon>
        <taxon>Viridiplantae</taxon>
        <taxon>Streptophyta</taxon>
        <taxon>Embryophyta</taxon>
        <taxon>Tracheophyta</taxon>
        <taxon>Spermatophyta</taxon>
        <taxon>Magnoliopsida</taxon>
        <taxon>eudicotyledons</taxon>
        <taxon>Gunneridae</taxon>
        <taxon>Pentapetalae</taxon>
        <taxon>asterids</taxon>
        <taxon>campanulids</taxon>
        <taxon>Asterales</taxon>
        <taxon>Asteraceae</taxon>
        <taxon>Carduoideae</taxon>
        <taxon>Cardueae</taxon>
        <taxon>Arctiinae</taxon>
        <taxon>Arctium</taxon>
    </lineage>
</organism>
<comment type="caution">
    <text evidence="1">The sequence shown here is derived from an EMBL/GenBank/DDBJ whole genome shotgun (WGS) entry which is preliminary data.</text>
</comment>